<evidence type="ECO:0000256" key="6">
    <source>
        <dbReference type="RuleBase" id="RU363050"/>
    </source>
</evidence>
<dbReference type="InterPro" id="IPR041470">
    <property type="entry name" value="GCP_N"/>
</dbReference>
<dbReference type="GO" id="GO:0043015">
    <property type="term" value="F:gamma-tubulin binding"/>
    <property type="evidence" value="ECO:0007669"/>
    <property type="project" value="InterPro"/>
</dbReference>
<comment type="similarity">
    <text evidence="2 6">Belongs to the TUBGCP family.</text>
</comment>
<dbReference type="Gene3D" id="1.20.120.1900">
    <property type="entry name" value="Gamma-tubulin complex, C-terminal domain"/>
    <property type="match status" value="1"/>
</dbReference>
<sequence length="592" mass="68466">MFERLFFGLIGLSSDIIQADSKGRLALMPDYGGSNDVQLVDELLELGTTYKYLSQFIDEIKEKNPYTLGTGMYIRALADGLSEVLCEYRKCVVQFEDYFLSHPMATLSELRNDLSEWFPVFLALRSRIYRVHIERMHGCHLLRYMFGEMRACGQENVCKRLSVLVARLNDVLFDQLTSWLLYGILKDPHTEFFIRPTQDGVEVVDDFVPLYLSEHATIVKQVGGIVAKFNERGYFERSIYGEKEAEYANALQAARTDLDSLATVLASLNAFTSDHLWEQLVVRHRLEYHLDALLNTVFMGRGDLFLQWIDKVQPQFVLPFEDSHLTLAAECLKNCFYQAYPDEDAEFIERIHFVTSKGNVDCVNTDTWAILMLVYDLPSDLHCLLSLRELRSLGYAFQMLLAVRRAEIALNSTLGSKVTAQAMKLRYEMDFFVSNFESYLHMDVLHVSFGKLKKVLHGSQRSIDTLRKALAAFVQDIAQMVFVSLPKFKETLLKMFQTCIRFPLYINGDLRTIEQEFRSQQDILRRCFNVLQDHAAAQQAEKRNECIMRFLYRLDYNPQYQQTRKEMKALREKLRNSSASASKEQVSDGRIP</sequence>
<dbReference type="Pfam" id="PF17681">
    <property type="entry name" value="GCP_N_terminal"/>
    <property type="match status" value="1"/>
</dbReference>
<dbReference type="InterPro" id="IPR042241">
    <property type="entry name" value="GCP_C_sf"/>
</dbReference>
<dbReference type="GO" id="GO:0005874">
    <property type="term" value="C:microtubule"/>
    <property type="evidence" value="ECO:0007669"/>
    <property type="project" value="UniProtKB-KW"/>
</dbReference>
<feature type="domain" description="Gamma tubulin complex component protein N-terminal" evidence="9">
    <location>
        <begin position="4"/>
        <end position="280"/>
    </location>
</feature>
<dbReference type="GO" id="GO:0000278">
    <property type="term" value="P:mitotic cell cycle"/>
    <property type="evidence" value="ECO:0007669"/>
    <property type="project" value="TreeGrafter"/>
</dbReference>
<dbReference type="GeneID" id="111243054"/>
<dbReference type="Proteomes" id="UP000594260">
    <property type="component" value="Unplaced"/>
</dbReference>
<dbReference type="InParanoid" id="A0A7M7IX18"/>
<feature type="region of interest" description="Disordered" evidence="7">
    <location>
        <begin position="571"/>
        <end position="592"/>
    </location>
</feature>
<dbReference type="EnsemblMetazoa" id="XM_022788077">
    <property type="protein sequence ID" value="XP_022643812"/>
    <property type="gene ID" value="LOC111243054"/>
</dbReference>
<reference evidence="10" key="1">
    <citation type="submission" date="2021-01" db="UniProtKB">
        <authorList>
            <consortium name="EnsemblMetazoa"/>
        </authorList>
    </citation>
    <scope>IDENTIFICATION</scope>
</reference>
<protein>
    <recommendedName>
        <fullName evidence="6">Gamma-tubulin complex component</fullName>
    </recommendedName>
</protein>
<dbReference type="GO" id="GO:0000930">
    <property type="term" value="C:gamma-tubulin complex"/>
    <property type="evidence" value="ECO:0007669"/>
    <property type="project" value="TreeGrafter"/>
</dbReference>
<keyword evidence="3 6" id="KW-0963">Cytoplasm</keyword>
<keyword evidence="11" id="KW-1185">Reference proteome</keyword>
<dbReference type="GO" id="GO:0000922">
    <property type="term" value="C:spindle pole"/>
    <property type="evidence" value="ECO:0007669"/>
    <property type="project" value="InterPro"/>
</dbReference>
<dbReference type="FunCoup" id="A0A7M7IX18">
    <property type="interactions" value="1354"/>
</dbReference>
<dbReference type="Pfam" id="PF04130">
    <property type="entry name" value="GCP_C_terminal"/>
    <property type="match status" value="1"/>
</dbReference>
<dbReference type="GO" id="GO:0007020">
    <property type="term" value="P:microtubule nucleation"/>
    <property type="evidence" value="ECO:0007669"/>
    <property type="project" value="InterPro"/>
</dbReference>
<feature type="domain" description="Gamma tubulin complex component C-terminal" evidence="8">
    <location>
        <begin position="286"/>
        <end position="558"/>
    </location>
</feature>
<dbReference type="PANTHER" id="PTHR19302">
    <property type="entry name" value="GAMMA TUBULIN COMPLEX PROTEIN"/>
    <property type="match status" value="1"/>
</dbReference>
<keyword evidence="5 6" id="KW-0206">Cytoskeleton</keyword>
<evidence type="ECO:0000256" key="2">
    <source>
        <dbReference type="ARBA" id="ARBA00010337"/>
    </source>
</evidence>
<name>A0A7M7IX18_VARDE</name>
<accession>A0A7M7IX18</accession>
<dbReference type="PANTHER" id="PTHR19302:SF27">
    <property type="entry name" value="GAMMA-TUBULIN COMPLEX COMPONENT 4"/>
    <property type="match status" value="1"/>
</dbReference>
<dbReference type="InterPro" id="IPR007259">
    <property type="entry name" value="GCP"/>
</dbReference>
<evidence type="ECO:0000256" key="3">
    <source>
        <dbReference type="ARBA" id="ARBA00022490"/>
    </source>
</evidence>
<dbReference type="GO" id="GO:0051011">
    <property type="term" value="F:microtubule minus-end binding"/>
    <property type="evidence" value="ECO:0007669"/>
    <property type="project" value="TreeGrafter"/>
</dbReference>
<dbReference type="OMA" id="QLSMWLL"/>
<dbReference type="AlphaFoldDB" id="A0A7M7IX18"/>
<organism evidence="10 11">
    <name type="scientific">Varroa destructor</name>
    <name type="common">Honeybee mite</name>
    <dbReference type="NCBI Taxonomy" id="109461"/>
    <lineage>
        <taxon>Eukaryota</taxon>
        <taxon>Metazoa</taxon>
        <taxon>Ecdysozoa</taxon>
        <taxon>Arthropoda</taxon>
        <taxon>Chelicerata</taxon>
        <taxon>Arachnida</taxon>
        <taxon>Acari</taxon>
        <taxon>Parasitiformes</taxon>
        <taxon>Mesostigmata</taxon>
        <taxon>Gamasina</taxon>
        <taxon>Dermanyssoidea</taxon>
        <taxon>Varroidae</taxon>
        <taxon>Varroa</taxon>
    </lineage>
</organism>
<dbReference type="CTD" id="34441"/>
<dbReference type="GO" id="GO:0031122">
    <property type="term" value="P:cytoplasmic microtubule organization"/>
    <property type="evidence" value="ECO:0007669"/>
    <property type="project" value="TreeGrafter"/>
</dbReference>
<dbReference type="KEGG" id="vde:111243054"/>
<evidence type="ECO:0000256" key="4">
    <source>
        <dbReference type="ARBA" id="ARBA00022701"/>
    </source>
</evidence>
<dbReference type="OrthoDB" id="78652at2759"/>
<evidence type="ECO:0000256" key="7">
    <source>
        <dbReference type="SAM" id="MobiDB-lite"/>
    </source>
</evidence>
<evidence type="ECO:0000259" key="9">
    <source>
        <dbReference type="Pfam" id="PF17681"/>
    </source>
</evidence>
<dbReference type="GO" id="GO:0051225">
    <property type="term" value="P:spindle assembly"/>
    <property type="evidence" value="ECO:0007669"/>
    <property type="project" value="TreeGrafter"/>
</dbReference>
<dbReference type="GO" id="GO:0051321">
    <property type="term" value="P:meiotic cell cycle"/>
    <property type="evidence" value="ECO:0007669"/>
    <property type="project" value="TreeGrafter"/>
</dbReference>
<evidence type="ECO:0000313" key="11">
    <source>
        <dbReference type="Proteomes" id="UP000594260"/>
    </source>
</evidence>
<dbReference type="RefSeq" id="XP_022643812.1">
    <property type="nucleotide sequence ID" value="XM_022788077.1"/>
</dbReference>
<evidence type="ECO:0000313" key="10">
    <source>
        <dbReference type="EnsemblMetazoa" id="XP_022643812"/>
    </source>
</evidence>
<evidence type="ECO:0000256" key="5">
    <source>
        <dbReference type="ARBA" id="ARBA00023212"/>
    </source>
</evidence>
<proteinExistence type="inferred from homology"/>
<evidence type="ECO:0000259" key="8">
    <source>
        <dbReference type="Pfam" id="PF04130"/>
    </source>
</evidence>
<evidence type="ECO:0000256" key="1">
    <source>
        <dbReference type="ARBA" id="ARBA00004267"/>
    </source>
</evidence>
<comment type="subcellular location">
    <subcellularLocation>
        <location evidence="1 6">Cytoplasm</location>
        <location evidence="1 6">Cytoskeleton</location>
        <location evidence="1 6">Microtubule organizing center</location>
    </subcellularLocation>
</comment>
<keyword evidence="4 6" id="KW-0493">Microtubule</keyword>
<dbReference type="InterPro" id="IPR040457">
    <property type="entry name" value="GCP_C"/>
</dbReference>